<dbReference type="AlphaFoldDB" id="A0AA88R5K1"/>
<evidence type="ECO:0000313" key="3">
    <source>
        <dbReference type="Proteomes" id="UP001187471"/>
    </source>
</evidence>
<feature type="region of interest" description="Disordered" evidence="1">
    <location>
        <begin position="7"/>
        <end position="31"/>
    </location>
</feature>
<feature type="region of interest" description="Disordered" evidence="1">
    <location>
        <begin position="294"/>
        <end position="350"/>
    </location>
</feature>
<dbReference type="PANTHER" id="PTHR47005">
    <property type="entry name" value="HEAVY METAL TRANSPORT/DETOXIFICATION SUPERFAMILY PROTEIN"/>
    <property type="match status" value="1"/>
</dbReference>
<evidence type="ECO:0000313" key="2">
    <source>
        <dbReference type="EMBL" id="KAK2978534.1"/>
    </source>
</evidence>
<name>A0AA88R5K1_9ASTE</name>
<gene>
    <name evidence="2" type="ORF">RJ640_010180</name>
</gene>
<organism evidence="2 3">
    <name type="scientific">Escallonia rubra</name>
    <dbReference type="NCBI Taxonomy" id="112253"/>
    <lineage>
        <taxon>Eukaryota</taxon>
        <taxon>Viridiplantae</taxon>
        <taxon>Streptophyta</taxon>
        <taxon>Embryophyta</taxon>
        <taxon>Tracheophyta</taxon>
        <taxon>Spermatophyta</taxon>
        <taxon>Magnoliopsida</taxon>
        <taxon>eudicotyledons</taxon>
        <taxon>Gunneridae</taxon>
        <taxon>Pentapetalae</taxon>
        <taxon>asterids</taxon>
        <taxon>campanulids</taxon>
        <taxon>Escalloniales</taxon>
        <taxon>Escalloniaceae</taxon>
        <taxon>Escallonia</taxon>
    </lineage>
</organism>
<accession>A0AA88R5K1</accession>
<comment type="caution">
    <text evidence="2">The sequence shown here is derived from an EMBL/GenBank/DDBJ whole genome shotgun (WGS) entry which is preliminary data.</text>
</comment>
<evidence type="ECO:0000256" key="1">
    <source>
        <dbReference type="SAM" id="MobiDB-lite"/>
    </source>
</evidence>
<dbReference type="Proteomes" id="UP001187471">
    <property type="component" value="Unassembled WGS sequence"/>
</dbReference>
<feature type="region of interest" description="Disordered" evidence="1">
    <location>
        <begin position="125"/>
        <end position="180"/>
    </location>
</feature>
<sequence>MLSIVVSTETETATATASTDSSGIPDPNNSQFTPTAEKNPNLSYACIRSWVGFVLLSFVYSVPSPNRTEFFVCFALKIFGTREIREQVYDEKNNAVTIKVACCSPEKIRDKLCYKGGKTIKSIEIVEPPKPKPLEKSKEPEKRKEPKKPKETKKSKEQEKPRELEKPKARAPEKPKEPQKHKTYVLLSVDYLPFYPQWPCCGPCSEGYSGGPCYHGYGRPPPSRDGYGPYETATAPTDSSVIPGPINSPLTPMANKVYDEKNNAVTIKVACCSPEKIRDKLCNKGGKTIKSIEIVEPSKPKPFEKSVEPEKRKEPEKPKKTKKCKEQEKPEELQKPKAPALEKPKEPEKHKTSVLVSVDNLPFYLHWPCCGPCSEGYSGGPCYHGYGRLPSSPPSRDGYGPYGCSCGCGGIRGCGCGCGGNRGCRKVIKSIEIKELAKPKPKETEKAEEIEKPESPKEPEKSKNPVPIPVGHPPFYLQGPCCGPCYEGYGRGPCYHGYGRPPPPPLPLPRPRYDGYGHNRRTCTMDDAADANVVVAATTDQGPSQTVNIEPNREQMRKLHVKMSVVAPAPAQKKVYVTRNAKATNFPPVKTTRTTPSVNVPGPVPMVIQSQPCFKNTDLLSTGVHVRVPENQSQPVKIGGVNMDIVPFSQGTRNFVSLSALQAATHKSDRLRRCAELKAAAKEKFGRKNQAEVENAAVDKAVAAKEKVANGKVAAKEKAAKGKAAR</sequence>
<feature type="compositionally biased region" description="Basic and acidic residues" evidence="1">
    <location>
        <begin position="296"/>
        <end position="350"/>
    </location>
</feature>
<feature type="compositionally biased region" description="Low complexity" evidence="1">
    <location>
        <begin position="7"/>
        <end position="19"/>
    </location>
</feature>
<reference evidence="2" key="1">
    <citation type="submission" date="2022-12" db="EMBL/GenBank/DDBJ databases">
        <title>Draft genome assemblies for two species of Escallonia (Escalloniales).</title>
        <authorList>
            <person name="Chanderbali A."/>
            <person name="Dervinis C."/>
            <person name="Anghel I."/>
            <person name="Soltis D."/>
            <person name="Soltis P."/>
            <person name="Zapata F."/>
        </authorList>
    </citation>
    <scope>NUCLEOTIDE SEQUENCE</scope>
    <source>
        <strain evidence="2">UCBG92.1500</strain>
        <tissue evidence="2">Leaf</tissue>
    </source>
</reference>
<proteinExistence type="predicted"/>
<feature type="compositionally biased region" description="Basic and acidic residues" evidence="1">
    <location>
        <begin position="127"/>
        <end position="180"/>
    </location>
</feature>
<protein>
    <submittedName>
        <fullName evidence="2">Uncharacterized protein</fullName>
    </submittedName>
</protein>
<dbReference type="EMBL" id="JAVXUO010001864">
    <property type="protein sequence ID" value="KAK2978534.1"/>
    <property type="molecule type" value="Genomic_DNA"/>
</dbReference>
<keyword evidence="3" id="KW-1185">Reference proteome</keyword>
<feature type="region of interest" description="Disordered" evidence="1">
    <location>
        <begin position="438"/>
        <end position="469"/>
    </location>
</feature>
<feature type="compositionally biased region" description="Basic and acidic residues" evidence="1">
    <location>
        <begin position="438"/>
        <end position="463"/>
    </location>
</feature>
<dbReference type="PANTHER" id="PTHR47005:SF5">
    <property type="entry name" value="HEAVY METAL TRANSPORT_DETOXIFICATION SUPERFAMILY PROTEIN"/>
    <property type="match status" value="1"/>
</dbReference>